<sequence length="399" mass="45990">MENLQNKQPILTLNDLYASNVIYTSRPSYGSNPWLELEEHQCNFSTGRELIISGQTPILVHAACVTNKLSLLFKTVGIKIPSNIWKFENQTTYEKLIKKLAHEYGKKIHFQYAHEPEVLKNKHYALDKETLIALNNKSRLAEWTGYKYLPKREVVTVAEFENSVSNWSFPFVIKPAGDLPTAGGYGVMICYNNEDLKNAKQKISKASHMTNSLIIEQKIEAVNNYSVQYVYSEKEGIRYLGATEQLIDQYGHYKGNHNVQKVPLSVIQAGKEIMEIGVKNGYFGIAGFDLLVDKKNNIFAIDLNFRQNGSTSMLLLDPFLHDGYHKFYNYISPCDNEKFFNIILKYIQKGLLFPIAYYDGNWFNNESVKSRFCGVWHGSNKDYIERIEEEFSKEIYDNK</sequence>
<evidence type="ECO:0000313" key="3">
    <source>
        <dbReference type="EMBL" id="RIM98485.1"/>
    </source>
</evidence>
<dbReference type="InterPro" id="IPR005479">
    <property type="entry name" value="CPAse_ATP-bd"/>
</dbReference>
<accession>A0A418IDD2</accession>
<feature type="domain" description="ATP-grasp" evidence="2">
    <location>
        <begin position="138"/>
        <end position="332"/>
    </location>
</feature>
<dbReference type="Gene3D" id="3.30.470.20">
    <property type="entry name" value="ATP-grasp fold, B domain"/>
    <property type="match status" value="1"/>
</dbReference>
<dbReference type="GO" id="GO:0005524">
    <property type="term" value="F:ATP binding"/>
    <property type="evidence" value="ECO:0007669"/>
    <property type="project" value="UniProtKB-UniRule"/>
</dbReference>
<dbReference type="Proteomes" id="UP000286317">
    <property type="component" value="Unassembled WGS sequence"/>
</dbReference>
<dbReference type="Pfam" id="PF02786">
    <property type="entry name" value="CPSase_L_D2"/>
    <property type="match status" value="1"/>
</dbReference>
<dbReference type="OrthoDB" id="7839480at2"/>
<keyword evidence="1" id="KW-0067">ATP-binding</keyword>
<evidence type="ECO:0000313" key="4">
    <source>
        <dbReference type="Proteomes" id="UP000286317"/>
    </source>
</evidence>
<dbReference type="PANTHER" id="PTHR37018:SF1">
    <property type="entry name" value="CULTURE SPECIFIC PROTEIN, PUTATIVE (AFU_ORTHOLOGUE AFUA_2G00130)-RELATED"/>
    <property type="match status" value="1"/>
</dbReference>
<protein>
    <submittedName>
        <fullName evidence="3">ATP-grasp domain-containing protein</fullName>
    </submittedName>
</protein>
<name>A0A418IDD2_9STAP</name>
<dbReference type="GO" id="GO:0046872">
    <property type="term" value="F:metal ion binding"/>
    <property type="evidence" value="ECO:0007669"/>
    <property type="project" value="InterPro"/>
</dbReference>
<keyword evidence="1" id="KW-0547">Nucleotide-binding</keyword>
<keyword evidence="4" id="KW-1185">Reference proteome</keyword>
<evidence type="ECO:0000259" key="2">
    <source>
        <dbReference type="PROSITE" id="PS50975"/>
    </source>
</evidence>
<dbReference type="RefSeq" id="WP_119605308.1">
    <property type="nucleotide sequence ID" value="NZ_JAWVBH010000001.1"/>
</dbReference>
<dbReference type="AlphaFoldDB" id="A0A418IDD2"/>
<dbReference type="PANTHER" id="PTHR37018">
    <property type="entry name" value="CULTURE SPECIFIC PROTEIN, PUTATIVE (AFU_ORTHOLOGUE AFUA_2G00130)-RELATED"/>
    <property type="match status" value="1"/>
</dbReference>
<dbReference type="EMBL" id="QXUF01000089">
    <property type="protein sequence ID" value="RIM98485.1"/>
    <property type="molecule type" value="Genomic_DNA"/>
</dbReference>
<dbReference type="InterPro" id="IPR011761">
    <property type="entry name" value="ATP-grasp"/>
</dbReference>
<reference evidence="3 4" key="1">
    <citation type="journal article" date="2016" name="Front. Microbiol.">
        <title>Comprehensive Phylogenetic Analysis of Bovine Non-aureus Staphylococci Species Based on Whole-Genome Sequencing.</title>
        <authorList>
            <person name="Naushad S."/>
            <person name="Barkema H.W."/>
            <person name="Luby C."/>
            <person name="Condas L.A."/>
            <person name="Nobrega D.B."/>
            <person name="Carson D.A."/>
            <person name="De Buck J."/>
        </authorList>
    </citation>
    <scope>NUCLEOTIDE SEQUENCE [LARGE SCALE GENOMIC DNA]</scope>
    <source>
        <strain evidence="3 4">SNUC 4554</strain>
    </source>
</reference>
<organism evidence="3 4">
    <name type="scientific">Staphylococcus shinii</name>
    <dbReference type="NCBI Taxonomy" id="2912228"/>
    <lineage>
        <taxon>Bacteria</taxon>
        <taxon>Bacillati</taxon>
        <taxon>Bacillota</taxon>
        <taxon>Bacilli</taxon>
        <taxon>Bacillales</taxon>
        <taxon>Staphylococcaceae</taxon>
        <taxon>Staphylococcus</taxon>
    </lineage>
</organism>
<dbReference type="InterPro" id="IPR053269">
    <property type="entry name" value="Asp-Met_ligase"/>
</dbReference>
<comment type="caution">
    <text evidence="3">The sequence shown here is derived from an EMBL/GenBank/DDBJ whole genome shotgun (WGS) entry which is preliminary data.</text>
</comment>
<dbReference type="SUPFAM" id="SSF56059">
    <property type="entry name" value="Glutathione synthetase ATP-binding domain-like"/>
    <property type="match status" value="1"/>
</dbReference>
<evidence type="ECO:0000256" key="1">
    <source>
        <dbReference type="PROSITE-ProRule" id="PRU00409"/>
    </source>
</evidence>
<gene>
    <name evidence="3" type="ORF">BU112_11180</name>
</gene>
<proteinExistence type="predicted"/>
<dbReference type="PROSITE" id="PS50975">
    <property type="entry name" value="ATP_GRASP"/>
    <property type="match status" value="1"/>
</dbReference>